<reference evidence="2" key="1">
    <citation type="submission" date="2022-11" db="UniProtKB">
        <authorList>
            <consortium name="WormBaseParasite"/>
        </authorList>
    </citation>
    <scope>IDENTIFICATION</scope>
</reference>
<accession>A0AC35GMV4</accession>
<sequence>MKNNEYGDIVNLEESISGHSFTIGWLLDSLRKNDKIYQKLYGKRPVKAVSANDVSSGKGFFSAIHRCIITFTDSADDDSDHYSTILKIPGFTSFQEAQSQSDIPKELLDKSIKEKCENMHKFECCFYNEISAILDAPVPKVYKTVEWILEGAQQEGCIHMEDLTLRGKSISFFDNINLSQVKYFIQILARMHKNILSADPKSWQGKFINGQNCYIDFFEMYESGYNTFLKKNKNYGRLFYRNFDILHESTS</sequence>
<evidence type="ECO:0000313" key="2">
    <source>
        <dbReference type="WBParaSite" id="PS1159_v2.g6612.t1"/>
    </source>
</evidence>
<name>A0AC35GMV4_9BILA</name>
<proteinExistence type="predicted"/>
<organism evidence="1 2">
    <name type="scientific">Panagrolaimus sp. PS1159</name>
    <dbReference type="NCBI Taxonomy" id="55785"/>
    <lineage>
        <taxon>Eukaryota</taxon>
        <taxon>Metazoa</taxon>
        <taxon>Ecdysozoa</taxon>
        <taxon>Nematoda</taxon>
        <taxon>Chromadorea</taxon>
        <taxon>Rhabditida</taxon>
        <taxon>Tylenchina</taxon>
        <taxon>Panagrolaimomorpha</taxon>
        <taxon>Panagrolaimoidea</taxon>
        <taxon>Panagrolaimidae</taxon>
        <taxon>Panagrolaimus</taxon>
    </lineage>
</organism>
<dbReference type="WBParaSite" id="PS1159_v2.g6612.t1">
    <property type="protein sequence ID" value="PS1159_v2.g6612.t1"/>
    <property type="gene ID" value="PS1159_v2.g6612"/>
</dbReference>
<protein>
    <submittedName>
        <fullName evidence="2">CHK kinase-like domain-containing protein</fullName>
    </submittedName>
</protein>
<dbReference type="Proteomes" id="UP000887580">
    <property type="component" value="Unplaced"/>
</dbReference>
<evidence type="ECO:0000313" key="1">
    <source>
        <dbReference type="Proteomes" id="UP000887580"/>
    </source>
</evidence>